<evidence type="ECO:0000313" key="2">
    <source>
        <dbReference type="Proteomes" id="UP001338137"/>
    </source>
</evidence>
<name>A0ABU6GB91_9BACL</name>
<protein>
    <submittedName>
        <fullName evidence="1">Uncharacterized protein</fullName>
    </submittedName>
</protein>
<dbReference type="RefSeq" id="WP_326075198.1">
    <property type="nucleotide sequence ID" value="NZ_JARLKY010000088.1"/>
</dbReference>
<accession>A0ABU6GB91</accession>
<dbReference type="Proteomes" id="UP001338137">
    <property type="component" value="Unassembled WGS sequence"/>
</dbReference>
<reference evidence="1 2" key="1">
    <citation type="submission" date="2023-03" db="EMBL/GenBank/DDBJ databases">
        <title>Bacillus Genome Sequencing.</title>
        <authorList>
            <person name="Dunlap C."/>
        </authorList>
    </citation>
    <scope>NUCLEOTIDE SEQUENCE [LARGE SCALE GENOMIC DNA]</scope>
    <source>
        <strain evidence="1 2">BD-533</strain>
    </source>
</reference>
<comment type="caution">
    <text evidence="1">The sequence shown here is derived from an EMBL/GenBank/DDBJ whole genome shotgun (WGS) entry which is preliminary data.</text>
</comment>
<feature type="non-terminal residue" evidence="1">
    <location>
        <position position="125"/>
    </location>
</feature>
<evidence type="ECO:0000313" key="1">
    <source>
        <dbReference type="EMBL" id="MEC0231240.1"/>
    </source>
</evidence>
<keyword evidence="2" id="KW-1185">Reference proteome</keyword>
<gene>
    <name evidence="1" type="ORF">P4I72_29500</name>
</gene>
<organism evidence="1 2">
    <name type="scientific">Paenibacillus alba</name>
    <dbReference type="NCBI Taxonomy" id="1197127"/>
    <lineage>
        <taxon>Bacteria</taxon>
        <taxon>Bacillati</taxon>
        <taxon>Bacillota</taxon>
        <taxon>Bacilli</taxon>
        <taxon>Bacillales</taxon>
        <taxon>Paenibacillaceae</taxon>
        <taxon>Paenibacillus</taxon>
    </lineage>
</organism>
<dbReference type="EMBL" id="JARLKY010000088">
    <property type="protein sequence ID" value="MEC0231240.1"/>
    <property type="molecule type" value="Genomic_DNA"/>
</dbReference>
<sequence>MVYQKYMRLTTLLLALFTVLSISYTVNAYILQGHKFTSHTFHYYDATLSDFYDESSDVAMNNWWNSPTQIGFTPTSDVNLAEINITGAYYGDNGNTASTLVWLLLLNHTVHQLTTYAVQTLTDKL</sequence>
<proteinExistence type="predicted"/>